<organism evidence="11 12">
    <name type="scientific">Flaviflexus ciconiae</name>
    <dbReference type="NCBI Taxonomy" id="2496867"/>
    <lineage>
        <taxon>Bacteria</taxon>
        <taxon>Bacillati</taxon>
        <taxon>Actinomycetota</taxon>
        <taxon>Actinomycetes</taxon>
        <taxon>Actinomycetales</taxon>
        <taxon>Actinomycetaceae</taxon>
        <taxon>Flaviflexus</taxon>
    </lineage>
</organism>
<evidence type="ECO:0000256" key="3">
    <source>
        <dbReference type="ARBA" id="ARBA00022448"/>
    </source>
</evidence>
<feature type="transmembrane region" description="Helical" evidence="9">
    <location>
        <begin position="336"/>
        <end position="355"/>
    </location>
</feature>
<dbReference type="CDD" id="cd06261">
    <property type="entry name" value="TM_PBP2"/>
    <property type="match status" value="1"/>
</dbReference>
<keyword evidence="4" id="KW-1003">Cell membrane</keyword>
<name>A0A3Q9G9G2_9ACTO</name>
<sequence length="370" mass="40365">MTTRDEAKKTRKRSVGSTGDKTFRGFAYGAGIAILVLLGAVAFFLLLQSYQVYTASMEEIQEDVGFAQVGSEPLSFWGYAARALFGTVLSALMALAIAVPLAIGIALFISHFAPRRLAQLLGYIIDLLAAIPSIIFGMWGMWTLEPLMKPIFTWMEDYLRPIIVFFTGDSEMVDGEEVWSGGLPFLAYPAENWEWWPIQPDVLTVSAGPARNIAMAAVILAIMILPIITSLCREVFIQTPRLQEEAAMALGATRWEMIKMTVLPMGRSGMVSAAMLGLGRALGETMALLMVLSAGLQINFNVFSVGQHSTIASQIALRWPEASAGTAENPSLEQPFLIALGLLLFVLTFIVNFIARGIVNRRKEFSGANA</sequence>
<proteinExistence type="inferred from homology"/>
<gene>
    <name evidence="11" type="ORF">EJ997_07850</name>
</gene>
<feature type="transmembrane region" description="Helical" evidence="9">
    <location>
        <begin position="213"/>
        <end position="232"/>
    </location>
</feature>
<dbReference type="InterPro" id="IPR035906">
    <property type="entry name" value="MetI-like_sf"/>
</dbReference>
<dbReference type="InterPro" id="IPR000515">
    <property type="entry name" value="MetI-like"/>
</dbReference>
<keyword evidence="3 9" id="KW-0813">Transport</keyword>
<feature type="transmembrane region" description="Helical" evidence="9">
    <location>
        <begin position="26"/>
        <end position="47"/>
    </location>
</feature>
<feature type="domain" description="ABC transmembrane type-1" evidence="10">
    <location>
        <begin position="84"/>
        <end position="355"/>
    </location>
</feature>
<evidence type="ECO:0000259" key="10">
    <source>
        <dbReference type="PROSITE" id="PS50928"/>
    </source>
</evidence>
<dbReference type="OrthoDB" id="9785113at2"/>
<dbReference type="Gene3D" id="1.10.3720.10">
    <property type="entry name" value="MetI-like"/>
    <property type="match status" value="1"/>
</dbReference>
<evidence type="ECO:0000256" key="1">
    <source>
        <dbReference type="ARBA" id="ARBA00004651"/>
    </source>
</evidence>
<keyword evidence="5" id="KW-0592">Phosphate transport</keyword>
<evidence type="ECO:0000256" key="4">
    <source>
        <dbReference type="ARBA" id="ARBA00022475"/>
    </source>
</evidence>
<evidence type="ECO:0000256" key="7">
    <source>
        <dbReference type="ARBA" id="ARBA00022989"/>
    </source>
</evidence>
<dbReference type="InterPro" id="IPR051124">
    <property type="entry name" value="Phosphate_Transport_Permease"/>
</dbReference>
<evidence type="ECO:0000256" key="5">
    <source>
        <dbReference type="ARBA" id="ARBA00022592"/>
    </source>
</evidence>
<keyword evidence="12" id="KW-1185">Reference proteome</keyword>
<accession>A0A3Q9G9G2</accession>
<dbReference type="GO" id="GO:0005886">
    <property type="term" value="C:plasma membrane"/>
    <property type="evidence" value="ECO:0007669"/>
    <property type="project" value="UniProtKB-SubCell"/>
</dbReference>
<dbReference type="AlphaFoldDB" id="A0A3Q9G9G2"/>
<feature type="transmembrane region" description="Helical" evidence="9">
    <location>
        <begin position="83"/>
        <end position="108"/>
    </location>
</feature>
<evidence type="ECO:0000313" key="11">
    <source>
        <dbReference type="EMBL" id="AZQ78204.1"/>
    </source>
</evidence>
<comment type="subcellular location">
    <subcellularLocation>
        <location evidence="1 9">Cell membrane</location>
        <topology evidence="1 9">Multi-pass membrane protein</topology>
    </subcellularLocation>
</comment>
<dbReference type="KEGG" id="flh:EJ997_07850"/>
<dbReference type="GO" id="GO:0055085">
    <property type="term" value="P:transmembrane transport"/>
    <property type="evidence" value="ECO:0007669"/>
    <property type="project" value="InterPro"/>
</dbReference>
<evidence type="ECO:0000313" key="12">
    <source>
        <dbReference type="Proteomes" id="UP000280344"/>
    </source>
</evidence>
<dbReference type="Pfam" id="PF00528">
    <property type="entry name" value="BPD_transp_1"/>
    <property type="match status" value="1"/>
</dbReference>
<comment type="similarity">
    <text evidence="2">Belongs to the binding-protein-dependent transport system permease family. CysTW subfamily.</text>
</comment>
<evidence type="ECO:0000256" key="2">
    <source>
        <dbReference type="ARBA" id="ARBA00007069"/>
    </source>
</evidence>
<reference evidence="11 12" key="1">
    <citation type="submission" date="2018-12" db="EMBL/GenBank/DDBJ databases">
        <title>Complete genome sequence of Flaviflexus sp. H23T48.</title>
        <authorList>
            <person name="Bae J.-W."/>
            <person name="Lee J.-Y."/>
        </authorList>
    </citation>
    <scope>NUCLEOTIDE SEQUENCE [LARGE SCALE GENOMIC DNA]</scope>
    <source>
        <strain evidence="11 12">H23T48</strain>
    </source>
</reference>
<evidence type="ECO:0000256" key="9">
    <source>
        <dbReference type="RuleBase" id="RU363032"/>
    </source>
</evidence>
<dbReference type="PANTHER" id="PTHR30425">
    <property type="entry name" value="PHOSPHATE TRANSPORT SYSTEM PERMEASE PROTEIN PST"/>
    <property type="match status" value="1"/>
</dbReference>
<keyword evidence="6 9" id="KW-0812">Transmembrane</keyword>
<dbReference type="SUPFAM" id="SSF161098">
    <property type="entry name" value="MetI-like"/>
    <property type="match status" value="1"/>
</dbReference>
<keyword evidence="8 9" id="KW-0472">Membrane</keyword>
<dbReference type="Proteomes" id="UP000280344">
    <property type="component" value="Chromosome"/>
</dbReference>
<dbReference type="PANTHER" id="PTHR30425:SF1">
    <property type="entry name" value="PHOSPHATE TRANSPORT SYSTEM PERMEASE PROTEIN PSTC"/>
    <property type="match status" value="1"/>
</dbReference>
<dbReference type="EMBL" id="CP034593">
    <property type="protein sequence ID" value="AZQ78204.1"/>
    <property type="molecule type" value="Genomic_DNA"/>
</dbReference>
<feature type="transmembrane region" description="Helical" evidence="9">
    <location>
        <begin position="120"/>
        <end position="142"/>
    </location>
</feature>
<evidence type="ECO:0000256" key="6">
    <source>
        <dbReference type="ARBA" id="ARBA00022692"/>
    </source>
</evidence>
<feature type="transmembrane region" description="Helical" evidence="9">
    <location>
        <begin position="269"/>
        <end position="292"/>
    </location>
</feature>
<protein>
    <submittedName>
        <fullName evidence="11">ABC transporter permease subunit</fullName>
    </submittedName>
</protein>
<evidence type="ECO:0000256" key="8">
    <source>
        <dbReference type="ARBA" id="ARBA00023136"/>
    </source>
</evidence>
<keyword evidence="7 9" id="KW-1133">Transmembrane helix</keyword>
<dbReference type="GO" id="GO:0006817">
    <property type="term" value="P:phosphate ion transport"/>
    <property type="evidence" value="ECO:0007669"/>
    <property type="project" value="UniProtKB-KW"/>
</dbReference>
<dbReference type="PROSITE" id="PS50928">
    <property type="entry name" value="ABC_TM1"/>
    <property type="match status" value="1"/>
</dbReference>